<evidence type="ECO:0000256" key="2">
    <source>
        <dbReference type="ARBA" id="ARBA00010511"/>
    </source>
</evidence>
<sequence length="782" mass="84982">MSPPPDLEILCKKLSSTPPALLPRSLPALTNHASRCGPALSTTPPDQKKPKDDDGSRTAVLVHRLKTTTTTLLTGRSPEARFAAVGVVKAVVDVGGWETLRGVEPWVRGLLSIVQKGDALATKELAVITLTRIYTLLHPYQTLTRELATPTIPTFATSCLQLLNSPPPSPPTIIETICEAFTALIPLYPTTFRPFATQTRSAARLYIAPTSSDAIYVPPSLQRAAGRLIVSLHHVAAKSGSSDDWAKMVQAVIRDLHATADQVLRAVVEAWYPSDGYVRSVVSPDGEPHGGSSSPDQLPPWTGLSAGVDRLIGLFKHLGDYLICPTRTPVAIPLSAITGTISRLSSIAKPSCKSHNWDQHLEANPAILKEERQELCALLPQIHIAATDLTLTLLRRFDKVLIPLLPDMLDNLVRVFNSGMDIPSTRRTGYRVLHAILPLAGPTLSKQAVSALEPLVAACCRDLQQEAGLLDPEVPTGKKAMANADLFLVQPSTPVFNTALDADHREAARRLLPVLLSDLPQEHLKASLRGLMDKTAILTRSREAMLASVLHPYRDGRRRMYPSILPHLTRQFPRDQGLEVIRTNLRVSGRPAAPVEMEVDVTEMEQERDRDGEESLEDETPQQSLHQHNLQQEPQPKDEAGTNPSPSAAAKEIPVPQIASQVSATQPKDNPFTPEPAATSTAPSNAAHSQPPKRKHDASSAANPPKRHETQKPEAQDPIPLQRHDVEKSEALVDAIPVVSHPAPLPQPPPPTVSDDDSDGSVHLNMELDDDEVEELEDDVDG</sequence>
<feature type="compositionally biased region" description="Low complexity" evidence="5">
    <location>
        <begin position="675"/>
        <end position="689"/>
    </location>
</feature>
<keyword evidence="8" id="KW-1185">Reference proteome</keyword>
<feature type="compositionally biased region" description="Pro residues" evidence="5">
    <location>
        <begin position="743"/>
        <end position="752"/>
    </location>
</feature>
<protein>
    <recommendedName>
        <fullName evidence="3">Pre-rRNA-processing protein RIX1</fullName>
    </recommendedName>
</protein>
<organism evidence="7 8">
    <name type="scientific">Ophiocordyceps camponoti-rufipedis</name>
    <dbReference type="NCBI Taxonomy" id="2004952"/>
    <lineage>
        <taxon>Eukaryota</taxon>
        <taxon>Fungi</taxon>
        <taxon>Dikarya</taxon>
        <taxon>Ascomycota</taxon>
        <taxon>Pezizomycotina</taxon>
        <taxon>Sordariomycetes</taxon>
        <taxon>Hypocreomycetidae</taxon>
        <taxon>Hypocreales</taxon>
        <taxon>Ophiocordycipitaceae</taxon>
        <taxon>Ophiocordyceps</taxon>
    </lineage>
</organism>
<dbReference type="InterPro" id="IPR012583">
    <property type="entry name" value="RIX1_N"/>
</dbReference>
<evidence type="ECO:0000256" key="5">
    <source>
        <dbReference type="SAM" id="MobiDB-lite"/>
    </source>
</evidence>
<gene>
    <name evidence="7" type="ORF">CDD80_7057</name>
</gene>
<feature type="compositionally biased region" description="Polar residues" evidence="5">
    <location>
        <begin position="621"/>
        <end position="634"/>
    </location>
</feature>
<feature type="compositionally biased region" description="Basic and acidic residues" evidence="5">
    <location>
        <begin position="706"/>
        <end position="715"/>
    </location>
</feature>
<comment type="similarity">
    <text evidence="2">Belongs to the RIX1/PELP1 family.</text>
</comment>
<feature type="compositionally biased region" description="Basic and acidic residues" evidence="5">
    <location>
        <begin position="722"/>
        <end position="731"/>
    </location>
</feature>
<evidence type="ECO:0000256" key="3">
    <source>
        <dbReference type="ARBA" id="ARBA00021502"/>
    </source>
</evidence>
<feature type="compositionally biased region" description="Acidic residues" evidence="5">
    <location>
        <begin position="767"/>
        <end position="782"/>
    </location>
</feature>
<dbReference type="GO" id="GO:0005634">
    <property type="term" value="C:nucleus"/>
    <property type="evidence" value="ECO:0007669"/>
    <property type="project" value="UniProtKB-SubCell"/>
</dbReference>
<dbReference type="GO" id="GO:0006364">
    <property type="term" value="P:rRNA processing"/>
    <property type="evidence" value="ECO:0007669"/>
    <property type="project" value="TreeGrafter"/>
</dbReference>
<dbReference type="PANTHER" id="PTHR34105">
    <property type="entry name" value="PROLINE-, GLUTAMIC ACID- AND LEUCINE-RICH PROTEIN 1"/>
    <property type="match status" value="1"/>
</dbReference>
<dbReference type="EMBL" id="NJES01000837">
    <property type="protein sequence ID" value="PHH69035.1"/>
    <property type="molecule type" value="Genomic_DNA"/>
</dbReference>
<evidence type="ECO:0000313" key="7">
    <source>
        <dbReference type="EMBL" id="PHH69035.1"/>
    </source>
</evidence>
<dbReference type="Proteomes" id="UP000226431">
    <property type="component" value="Unassembled WGS sequence"/>
</dbReference>
<evidence type="ECO:0000313" key="8">
    <source>
        <dbReference type="Proteomes" id="UP000226431"/>
    </source>
</evidence>
<dbReference type="STRING" id="2004952.A0A2C5YHQ2"/>
<comment type="caution">
    <text evidence="7">The sequence shown here is derived from an EMBL/GenBank/DDBJ whole genome shotgun (WGS) entry which is preliminary data.</text>
</comment>
<dbReference type="SUPFAM" id="SSF48371">
    <property type="entry name" value="ARM repeat"/>
    <property type="match status" value="1"/>
</dbReference>
<keyword evidence="4" id="KW-0539">Nucleus</keyword>
<dbReference type="AlphaFoldDB" id="A0A2C5YHQ2"/>
<feature type="domain" description="Pre-rRNA-processing protein RIX1 N-terminal" evidence="6">
    <location>
        <begin position="7"/>
        <end position="213"/>
    </location>
</feature>
<accession>A0A2C5YHQ2</accession>
<feature type="region of interest" description="Disordered" evidence="5">
    <location>
        <begin position="591"/>
        <end position="649"/>
    </location>
</feature>
<name>A0A2C5YHQ2_9HYPO</name>
<feature type="region of interest" description="Disordered" evidence="5">
    <location>
        <begin position="32"/>
        <end position="57"/>
    </location>
</feature>
<evidence type="ECO:0000256" key="4">
    <source>
        <dbReference type="ARBA" id="ARBA00023242"/>
    </source>
</evidence>
<dbReference type="PANTHER" id="PTHR34105:SF1">
    <property type="entry name" value="PROLINE-, GLUTAMIC ACID- AND LEUCINE-RICH PROTEIN 1"/>
    <property type="match status" value="1"/>
</dbReference>
<comment type="subcellular location">
    <subcellularLocation>
        <location evidence="1">Nucleus</location>
    </subcellularLocation>
</comment>
<proteinExistence type="inferred from homology"/>
<reference evidence="7 8" key="1">
    <citation type="submission" date="2017-06" db="EMBL/GenBank/DDBJ databases">
        <title>Ant-infecting Ophiocordyceps genomes reveal a high diversity of potential behavioral manipulation genes and a possible major role for enterotoxins.</title>
        <authorList>
            <person name="De Bekker C."/>
            <person name="Evans H.C."/>
            <person name="Brachmann A."/>
            <person name="Hughes D.P."/>
        </authorList>
    </citation>
    <scope>NUCLEOTIDE SEQUENCE [LARGE SCALE GENOMIC DNA]</scope>
    <source>
        <strain evidence="7 8">Map16</strain>
    </source>
</reference>
<dbReference type="InterPro" id="IPR011989">
    <property type="entry name" value="ARM-like"/>
</dbReference>
<dbReference type="Pfam" id="PF08167">
    <property type="entry name" value="RIX1"/>
    <property type="match status" value="1"/>
</dbReference>
<dbReference type="OrthoDB" id="20900at2759"/>
<feature type="region of interest" description="Disordered" evidence="5">
    <location>
        <begin position="663"/>
        <end position="782"/>
    </location>
</feature>
<evidence type="ECO:0000256" key="1">
    <source>
        <dbReference type="ARBA" id="ARBA00004123"/>
    </source>
</evidence>
<feature type="compositionally biased region" description="Basic and acidic residues" evidence="5">
    <location>
        <begin position="46"/>
        <end position="56"/>
    </location>
</feature>
<dbReference type="Gene3D" id="1.25.10.10">
    <property type="entry name" value="Leucine-rich Repeat Variant"/>
    <property type="match status" value="1"/>
</dbReference>
<evidence type="ECO:0000259" key="6">
    <source>
        <dbReference type="Pfam" id="PF08167"/>
    </source>
</evidence>
<dbReference type="InterPro" id="IPR016024">
    <property type="entry name" value="ARM-type_fold"/>
</dbReference>